<dbReference type="Proteomes" id="UP000663880">
    <property type="component" value="Unassembled WGS sequence"/>
</dbReference>
<dbReference type="EMBL" id="CAJOBZ010000015">
    <property type="protein sequence ID" value="CAF4849001.1"/>
    <property type="molecule type" value="Genomic_DNA"/>
</dbReference>
<accession>A0A821RXG2</accession>
<keyword evidence="1" id="KW-1133">Transmembrane helix</keyword>
<proteinExistence type="predicted"/>
<keyword evidence="1" id="KW-0472">Membrane</keyword>
<dbReference type="OrthoDB" id="7385553at2759"/>
<protein>
    <submittedName>
        <fullName evidence="2">Uncharacterized protein</fullName>
    </submittedName>
</protein>
<reference evidence="2" key="1">
    <citation type="submission" date="2021-02" db="EMBL/GenBank/DDBJ databases">
        <authorList>
            <person name="Steward A R."/>
        </authorList>
    </citation>
    <scope>NUCLEOTIDE SEQUENCE</scope>
</reference>
<keyword evidence="3" id="KW-1185">Reference proteome</keyword>
<feature type="transmembrane region" description="Helical" evidence="1">
    <location>
        <begin position="7"/>
        <end position="31"/>
    </location>
</feature>
<comment type="caution">
    <text evidence="2">The sequence shown here is derived from an EMBL/GenBank/DDBJ whole genome shotgun (WGS) entry which is preliminary data.</text>
</comment>
<evidence type="ECO:0000313" key="2">
    <source>
        <dbReference type="EMBL" id="CAF4849001.1"/>
    </source>
</evidence>
<feature type="transmembrane region" description="Helical" evidence="1">
    <location>
        <begin position="88"/>
        <end position="111"/>
    </location>
</feature>
<dbReference type="AlphaFoldDB" id="A0A821RXG2"/>
<sequence length="264" mass="28663">MACCANLAPALLLHVNLLLMVLVGGVLLTGLRACWDPTLYVPARELFPLEFRVTAVLLPTLALVTLIAGHAALLALQSHRRSLRRVLLYMYAGILVACSIAQTACGGWVWARTTEWTQGEQAREVRRAAALGEHLQPLLEELAQWPSLPQIARVAALMREARDDLPRQLRALSAAAVMLLTLQLLAALLALISAIGPPRRAPSILTLSTPLRVAVAKESLERCTVAEDCGCCRMTATRTRHLLAPETPCSSHTSLPICTRTFTS</sequence>
<evidence type="ECO:0000256" key="1">
    <source>
        <dbReference type="SAM" id="Phobius"/>
    </source>
</evidence>
<evidence type="ECO:0000313" key="3">
    <source>
        <dbReference type="Proteomes" id="UP000663880"/>
    </source>
</evidence>
<organism evidence="2 3">
    <name type="scientific">Pieris macdunnoughi</name>
    <dbReference type="NCBI Taxonomy" id="345717"/>
    <lineage>
        <taxon>Eukaryota</taxon>
        <taxon>Metazoa</taxon>
        <taxon>Ecdysozoa</taxon>
        <taxon>Arthropoda</taxon>
        <taxon>Hexapoda</taxon>
        <taxon>Insecta</taxon>
        <taxon>Pterygota</taxon>
        <taxon>Neoptera</taxon>
        <taxon>Endopterygota</taxon>
        <taxon>Lepidoptera</taxon>
        <taxon>Glossata</taxon>
        <taxon>Ditrysia</taxon>
        <taxon>Papilionoidea</taxon>
        <taxon>Pieridae</taxon>
        <taxon>Pierinae</taxon>
        <taxon>Pieris</taxon>
    </lineage>
</organism>
<keyword evidence="1" id="KW-0812">Transmembrane</keyword>
<name>A0A821RXG2_9NEOP</name>
<gene>
    <name evidence="2" type="ORF">PMACD_LOCUS6891</name>
</gene>
<feature type="transmembrane region" description="Helical" evidence="1">
    <location>
        <begin position="51"/>
        <end position="76"/>
    </location>
</feature>
<feature type="transmembrane region" description="Helical" evidence="1">
    <location>
        <begin position="171"/>
        <end position="195"/>
    </location>
</feature>